<sequence length="49" mass="5520">MSFYSSNPIYPSTEMDSEAYPASFFCFLNVEVANGTNFRLIWDQSVAAT</sequence>
<gene>
    <name evidence="1" type="ORF">COLO4_35868</name>
</gene>
<proteinExistence type="predicted"/>
<evidence type="ECO:0000313" key="2">
    <source>
        <dbReference type="Proteomes" id="UP000187203"/>
    </source>
</evidence>
<protein>
    <submittedName>
        <fullName evidence="1">Uncharacterized protein</fullName>
    </submittedName>
</protein>
<evidence type="ECO:0000313" key="1">
    <source>
        <dbReference type="EMBL" id="OMO55801.1"/>
    </source>
</evidence>
<accession>A0A1R3GCL4</accession>
<name>A0A1R3GCL4_9ROSI</name>
<reference evidence="2" key="1">
    <citation type="submission" date="2013-09" db="EMBL/GenBank/DDBJ databases">
        <title>Corchorus olitorius genome sequencing.</title>
        <authorList>
            <person name="Alam M."/>
            <person name="Haque M.S."/>
            <person name="Islam M.S."/>
            <person name="Emdad E.M."/>
            <person name="Islam M.M."/>
            <person name="Ahmed B."/>
            <person name="Halim A."/>
            <person name="Hossen Q.M.M."/>
            <person name="Hossain M.Z."/>
            <person name="Ahmed R."/>
            <person name="Khan M.M."/>
            <person name="Islam R."/>
            <person name="Rashid M.M."/>
            <person name="Khan S.A."/>
            <person name="Rahman M.S."/>
            <person name="Alam M."/>
            <person name="Yahiya A.S."/>
            <person name="Khan M.S."/>
            <person name="Azam M.S."/>
            <person name="Haque T."/>
            <person name="Lashkar M.Z.H."/>
            <person name="Akhand A.I."/>
            <person name="Morshed G."/>
            <person name="Roy S."/>
            <person name="Uddin K.S."/>
            <person name="Rabeya T."/>
            <person name="Hossain A.S."/>
            <person name="Chowdhury A."/>
            <person name="Snigdha A.R."/>
            <person name="Mortoza M.S."/>
            <person name="Matin S.A."/>
            <person name="Hoque S.M.E."/>
            <person name="Islam M.K."/>
            <person name="Roy D.K."/>
            <person name="Haider R."/>
            <person name="Moosa M.M."/>
            <person name="Elias S.M."/>
            <person name="Hasan A.M."/>
            <person name="Jahan S."/>
            <person name="Shafiuddin M."/>
            <person name="Mahmood N."/>
            <person name="Shommy N.S."/>
        </authorList>
    </citation>
    <scope>NUCLEOTIDE SEQUENCE [LARGE SCALE GENOMIC DNA]</scope>
    <source>
        <strain evidence="2">cv. O-4</strain>
    </source>
</reference>
<comment type="caution">
    <text evidence="1">The sequence shown here is derived from an EMBL/GenBank/DDBJ whole genome shotgun (WGS) entry which is preliminary data.</text>
</comment>
<dbReference type="AlphaFoldDB" id="A0A1R3GCL4"/>
<dbReference type="Proteomes" id="UP000187203">
    <property type="component" value="Unassembled WGS sequence"/>
</dbReference>
<organism evidence="1 2">
    <name type="scientific">Corchorus olitorius</name>
    <dbReference type="NCBI Taxonomy" id="93759"/>
    <lineage>
        <taxon>Eukaryota</taxon>
        <taxon>Viridiplantae</taxon>
        <taxon>Streptophyta</taxon>
        <taxon>Embryophyta</taxon>
        <taxon>Tracheophyta</taxon>
        <taxon>Spermatophyta</taxon>
        <taxon>Magnoliopsida</taxon>
        <taxon>eudicotyledons</taxon>
        <taxon>Gunneridae</taxon>
        <taxon>Pentapetalae</taxon>
        <taxon>rosids</taxon>
        <taxon>malvids</taxon>
        <taxon>Malvales</taxon>
        <taxon>Malvaceae</taxon>
        <taxon>Grewioideae</taxon>
        <taxon>Apeibeae</taxon>
        <taxon>Corchorus</taxon>
    </lineage>
</organism>
<dbReference type="EMBL" id="AWUE01022840">
    <property type="protein sequence ID" value="OMO55801.1"/>
    <property type="molecule type" value="Genomic_DNA"/>
</dbReference>
<keyword evidence="2" id="KW-1185">Reference proteome</keyword>